<gene>
    <name evidence="1" type="ORF">R0135_00915</name>
</gene>
<proteinExistence type="predicted"/>
<dbReference type="EMBL" id="CP136864">
    <property type="protein sequence ID" value="WOJ93743.1"/>
    <property type="molecule type" value="Genomic_DNA"/>
</dbReference>
<protein>
    <submittedName>
        <fullName evidence="1">Uncharacterized protein</fullName>
    </submittedName>
</protein>
<accession>A0ABZ0I4R7</accession>
<dbReference type="RefSeq" id="WP_407348388.1">
    <property type="nucleotide sequence ID" value="NZ_CP136864.1"/>
</dbReference>
<keyword evidence="2" id="KW-1185">Reference proteome</keyword>
<sequence>MRTTHIDDFHYSCAEVFCALYSAFPVRYLLLVEDITGPIKWDMTGLPDRRSQACFETFVWLAEHDLLSFRTVEPRDIGVEGAVLTQKAFVLLTGHITWETGDSISRINALLDARRSRAYGDLGLIVNDLFQANCQWVAPKASEPIAKSEPLILGD</sequence>
<evidence type="ECO:0000313" key="1">
    <source>
        <dbReference type="EMBL" id="WOJ93743.1"/>
    </source>
</evidence>
<name>A0ABZ0I4R7_9GAMM</name>
<organism evidence="1 2">
    <name type="scientific">Congregibacter variabilis</name>
    <dbReference type="NCBI Taxonomy" id="3081200"/>
    <lineage>
        <taxon>Bacteria</taxon>
        <taxon>Pseudomonadati</taxon>
        <taxon>Pseudomonadota</taxon>
        <taxon>Gammaproteobacteria</taxon>
        <taxon>Cellvibrionales</taxon>
        <taxon>Halieaceae</taxon>
        <taxon>Congregibacter</taxon>
    </lineage>
</organism>
<dbReference type="Proteomes" id="UP001626537">
    <property type="component" value="Chromosome"/>
</dbReference>
<evidence type="ECO:0000313" key="2">
    <source>
        <dbReference type="Proteomes" id="UP001626537"/>
    </source>
</evidence>
<reference evidence="1 2" key="1">
    <citation type="submission" date="2023-10" db="EMBL/GenBank/DDBJ databases">
        <title>Two novel species belonging to the OM43/NOR5 clade.</title>
        <authorList>
            <person name="Park M."/>
        </authorList>
    </citation>
    <scope>NUCLEOTIDE SEQUENCE [LARGE SCALE GENOMIC DNA]</scope>
    <source>
        <strain evidence="1 2">IMCC43200</strain>
    </source>
</reference>